<name>A0ABW0VQC2_9ACTN</name>
<protein>
    <recommendedName>
        <fullName evidence="4">SpdD-like protein</fullName>
    </recommendedName>
</protein>
<feature type="transmembrane region" description="Helical" evidence="1">
    <location>
        <begin position="74"/>
        <end position="92"/>
    </location>
</feature>
<keyword evidence="1" id="KW-0472">Membrane</keyword>
<accession>A0ABW0VQC2</accession>
<evidence type="ECO:0008006" key="4">
    <source>
        <dbReference type="Google" id="ProtNLM"/>
    </source>
</evidence>
<comment type="caution">
    <text evidence="2">The sequence shown here is derived from an EMBL/GenBank/DDBJ whole genome shotgun (WGS) entry which is preliminary data.</text>
</comment>
<gene>
    <name evidence="2" type="ORF">ACFPZF_36170</name>
</gene>
<evidence type="ECO:0000313" key="3">
    <source>
        <dbReference type="Proteomes" id="UP001596066"/>
    </source>
</evidence>
<evidence type="ECO:0000313" key="2">
    <source>
        <dbReference type="EMBL" id="MFC5646766.1"/>
    </source>
</evidence>
<organism evidence="2 3">
    <name type="scientific">Kitasatospora cinereorecta</name>
    <dbReference type="NCBI Taxonomy" id="285560"/>
    <lineage>
        <taxon>Bacteria</taxon>
        <taxon>Bacillati</taxon>
        <taxon>Actinomycetota</taxon>
        <taxon>Actinomycetes</taxon>
        <taxon>Kitasatosporales</taxon>
        <taxon>Streptomycetaceae</taxon>
        <taxon>Kitasatospora</taxon>
    </lineage>
</organism>
<dbReference type="EMBL" id="JBHSOC010000113">
    <property type="protein sequence ID" value="MFC5646766.1"/>
    <property type="molecule type" value="Genomic_DNA"/>
</dbReference>
<reference evidence="3" key="1">
    <citation type="journal article" date="2019" name="Int. J. Syst. Evol. Microbiol.">
        <title>The Global Catalogue of Microorganisms (GCM) 10K type strain sequencing project: providing services to taxonomists for standard genome sequencing and annotation.</title>
        <authorList>
            <consortium name="The Broad Institute Genomics Platform"/>
            <consortium name="The Broad Institute Genome Sequencing Center for Infectious Disease"/>
            <person name="Wu L."/>
            <person name="Ma J."/>
        </authorList>
    </citation>
    <scope>NUCLEOTIDE SEQUENCE [LARGE SCALE GENOMIC DNA]</scope>
    <source>
        <strain evidence="3">CGMCC 4.1622</strain>
    </source>
</reference>
<dbReference type="Proteomes" id="UP001596066">
    <property type="component" value="Unassembled WGS sequence"/>
</dbReference>
<evidence type="ECO:0000256" key="1">
    <source>
        <dbReference type="SAM" id="Phobius"/>
    </source>
</evidence>
<sequence length="120" mass="12046">MNNDFTNPFTDPAAVPVSGVPAGSTFSAAEAEVTAGPRFSGLVVPVETLLASPMATPLPGGPVVGGKRLPLSPALVIVLFGIVTTTVVALILLGWQVATAFAVVAGCGLVTAELKSRLFS</sequence>
<keyword evidence="1" id="KW-1133">Transmembrane helix</keyword>
<keyword evidence="1" id="KW-0812">Transmembrane</keyword>
<keyword evidence="3" id="KW-1185">Reference proteome</keyword>
<dbReference type="RefSeq" id="WP_346149021.1">
    <property type="nucleotide sequence ID" value="NZ_BAAAUA010000061.1"/>
</dbReference>
<proteinExistence type="predicted"/>